<accession>A0A1S1QZS6</accession>
<dbReference type="RefSeq" id="WP_131803066.1">
    <property type="nucleotide sequence ID" value="NZ_MBLM01000110.1"/>
</dbReference>
<evidence type="ECO:0000313" key="7">
    <source>
        <dbReference type="Proteomes" id="UP000179627"/>
    </source>
</evidence>
<evidence type="ECO:0000256" key="1">
    <source>
        <dbReference type="ARBA" id="ARBA00023015"/>
    </source>
</evidence>
<keyword evidence="1" id="KW-0805">Transcription regulation</keyword>
<feature type="domain" description="HTH tetR-type" evidence="5">
    <location>
        <begin position="1"/>
        <end position="60"/>
    </location>
</feature>
<keyword evidence="3" id="KW-0804">Transcription</keyword>
<evidence type="ECO:0000256" key="4">
    <source>
        <dbReference type="PROSITE-ProRule" id="PRU00335"/>
    </source>
</evidence>
<dbReference type="PROSITE" id="PS01081">
    <property type="entry name" value="HTH_TETR_1"/>
    <property type="match status" value="1"/>
</dbReference>
<dbReference type="Pfam" id="PF17754">
    <property type="entry name" value="TetR_C_14"/>
    <property type="match status" value="1"/>
</dbReference>
<dbReference type="InterPro" id="IPR001647">
    <property type="entry name" value="HTH_TetR"/>
</dbReference>
<keyword evidence="7" id="KW-1185">Reference proteome</keyword>
<feature type="DNA-binding region" description="H-T-H motif" evidence="4">
    <location>
        <begin position="23"/>
        <end position="42"/>
    </location>
</feature>
<dbReference type="Proteomes" id="UP000179627">
    <property type="component" value="Unassembled WGS sequence"/>
</dbReference>
<evidence type="ECO:0000256" key="3">
    <source>
        <dbReference type="ARBA" id="ARBA00023163"/>
    </source>
</evidence>
<dbReference type="EMBL" id="MBLM01000110">
    <property type="protein sequence ID" value="OHV37974.1"/>
    <property type="molecule type" value="Genomic_DNA"/>
</dbReference>
<dbReference type="InterPro" id="IPR041347">
    <property type="entry name" value="MftR_C"/>
</dbReference>
<organism evidence="6 7">
    <name type="scientific">Parafrankia colletiae</name>
    <dbReference type="NCBI Taxonomy" id="573497"/>
    <lineage>
        <taxon>Bacteria</taxon>
        <taxon>Bacillati</taxon>
        <taxon>Actinomycetota</taxon>
        <taxon>Actinomycetes</taxon>
        <taxon>Frankiales</taxon>
        <taxon>Frankiaceae</taxon>
        <taxon>Parafrankia</taxon>
    </lineage>
</organism>
<reference evidence="7" key="1">
    <citation type="submission" date="2016-07" db="EMBL/GenBank/DDBJ databases">
        <title>Sequence Frankia sp. strain CcI1.17.</title>
        <authorList>
            <person name="Ghodhbane-Gtari F."/>
            <person name="Swanson E."/>
            <person name="Gueddou A."/>
            <person name="Morris K."/>
            <person name="Hezbri K."/>
            <person name="Ktari A."/>
            <person name="Nouioui I."/>
            <person name="Abebe-Akele F."/>
            <person name="Simpson S."/>
            <person name="Thomas K."/>
            <person name="Gtari M."/>
            <person name="Tisa L.S."/>
            <person name="Hurst S."/>
        </authorList>
    </citation>
    <scope>NUCLEOTIDE SEQUENCE [LARGE SCALE GENOMIC DNA]</scope>
    <source>
        <strain evidence="7">Cc1.17</strain>
    </source>
</reference>
<keyword evidence="2 4" id="KW-0238">DNA-binding</keyword>
<dbReference type="Gene3D" id="1.10.357.10">
    <property type="entry name" value="Tetracycline Repressor, domain 2"/>
    <property type="match status" value="1"/>
</dbReference>
<dbReference type="AlphaFoldDB" id="A0A1S1QZS6"/>
<dbReference type="InterPro" id="IPR050109">
    <property type="entry name" value="HTH-type_TetR-like_transc_reg"/>
</dbReference>
<evidence type="ECO:0000313" key="6">
    <source>
        <dbReference type="EMBL" id="OHV37974.1"/>
    </source>
</evidence>
<dbReference type="PANTHER" id="PTHR30055:SF234">
    <property type="entry name" value="HTH-TYPE TRANSCRIPTIONAL REGULATOR BETI"/>
    <property type="match status" value="1"/>
</dbReference>
<dbReference type="Pfam" id="PF00440">
    <property type="entry name" value="TetR_N"/>
    <property type="match status" value="1"/>
</dbReference>
<dbReference type="SUPFAM" id="SSF46689">
    <property type="entry name" value="Homeodomain-like"/>
    <property type="match status" value="1"/>
</dbReference>
<dbReference type="PRINTS" id="PR00455">
    <property type="entry name" value="HTHTETR"/>
</dbReference>
<dbReference type="PANTHER" id="PTHR30055">
    <property type="entry name" value="HTH-TYPE TRANSCRIPTIONAL REGULATOR RUTR"/>
    <property type="match status" value="1"/>
</dbReference>
<protein>
    <recommendedName>
        <fullName evidence="5">HTH tetR-type domain-containing protein</fullName>
    </recommendedName>
</protein>
<evidence type="ECO:0000256" key="2">
    <source>
        <dbReference type="ARBA" id="ARBA00023125"/>
    </source>
</evidence>
<dbReference type="InterPro" id="IPR009057">
    <property type="entry name" value="Homeodomain-like_sf"/>
</dbReference>
<dbReference type="GO" id="GO:0000976">
    <property type="term" value="F:transcription cis-regulatory region binding"/>
    <property type="evidence" value="ECO:0007669"/>
    <property type="project" value="TreeGrafter"/>
</dbReference>
<dbReference type="InterPro" id="IPR023772">
    <property type="entry name" value="DNA-bd_HTH_TetR-type_CS"/>
</dbReference>
<comment type="caution">
    <text evidence="6">The sequence shown here is derived from an EMBL/GenBank/DDBJ whole genome shotgun (WGS) entry which is preliminary data.</text>
</comment>
<evidence type="ECO:0000259" key="5">
    <source>
        <dbReference type="PROSITE" id="PS50977"/>
    </source>
</evidence>
<gene>
    <name evidence="6" type="ORF">CC117_16000</name>
</gene>
<sequence length="198" mass="21918">MTRQRLLVAAHHRFRTHGYVATTAAAIAEDAGVTERTFFRYFPAKSDVLVDDWRVRRKLLKDVLATSDAPELLEVARAAMRAFTDHLRASIEAGRDSVLRVLNEREASSAVLEVLLAVEHDLTKELARRAGRSSEDFEVRLAAYATVGVFRAALRAVVALGMASYITALVDDGMDRLRPLYAGLDRGPSRPGDRLDTP</sequence>
<dbReference type="PROSITE" id="PS50977">
    <property type="entry name" value="HTH_TETR_2"/>
    <property type="match status" value="1"/>
</dbReference>
<name>A0A1S1QZS6_9ACTN</name>
<dbReference type="GO" id="GO:0003700">
    <property type="term" value="F:DNA-binding transcription factor activity"/>
    <property type="evidence" value="ECO:0007669"/>
    <property type="project" value="TreeGrafter"/>
</dbReference>
<proteinExistence type="predicted"/>